<keyword evidence="2" id="KW-1185">Reference proteome</keyword>
<organism evidence="1 2">
    <name type="scientific">Halosimplex carlsbadense 2-9-1</name>
    <dbReference type="NCBI Taxonomy" id="797114"/>
    <lineage>
        <taxon>Archaea</taxon>
        <taxon>Methanobacteriati</taxon>
        <taxon>Methanobacteriota</taxon>
        <taxon>Stenosarchaea group</taxon>
        <taxon>Halobacteria</taxon>
        <taxon>Halobacteriales</taxon>
        <taxon>Haloarculaceae</taxon>
        <taxon>Halosimplex</taxon>
    </lineage>
</organism>
<dbReference type="eggNOG" id="ENOG502N5CN">
    <property type="taxonomic scope" value="Archaea"/>
</dbReference>
<reference evidence="1 2" key="1">
    <citation type="journal article" date="2014" name="PLoS Genet.">
        <title>Phylogenetically driven sequencing of extremely halophilic archaea reveals strategies for static and dynamic osmo-response.</title>
        <authorList>
            <person name="Becker E.A."/>
            <person name="Seitzer P.M."/>
            <person name="Tritt A."/>
            <person name="Larsen D."/>
            <person name="Krusor M."/>
            <person name="Yao A.I."/>
            <person name="Wu D."/>
            <person name="Madern D."/>
            <person name="Eisen J.A."/>
            <person name="Darling A.E."/>
            <person name="Facciotti M.T."/>
        </authorList>
    </citation>
    <scope>NUCLEOTIDE SEQUENCE [LARGE SCALE GENOMIC DNA]</scope>
    <source>
        <strain evidence="1 2">2-9-1</strain>
    </source>
</reference>
<evidence type="ECO:0008006" key="3">
    <source>
        <dbReference type="Google" id="ProtNLM"/>
    </source>
</evidence>
<name>M0CLZ3_9EURY</name>
<evidence type="ECO:0000313" key="2">
    <source>
        <dbReference type="Proteomes" id="UP000011626"/>
    </source>
</evidence>
<dbReference type="AlphaFoldDB" id="M0CLZ3"/>
<evidence type="ECO:0000313" key="1">
    <source>
        <dbReference type="EMBL" id="ELZ23643.1"/>
    </source>
</evidence>
<proteinExistence type="predicted"/>
<gene>
    <name evidence="1" type="ORF">C475_15268</name>
</gene>
<dbReference type="RefSeq" id="WP_006884722.1">
    <property type="nucleotide sequence ID" value="NZ_AOIU01000033.1"/>
</dbReference>
<protein>
    <recommendedName>
        <fullName evidence="3">Ribbon-helix-helix protein CopG domain-containing protein</fullName>
    </recommendedName>
</protein>
<accession>M0CLZ3</accession>
<sequence length="71" mass="8153">MERTSFSLAGEELDEINAQLEYGDNRSAWIRDAVRLKLALLEEIGDLDEGMTDEERRELIVEAVRNEIGEE</sequence>
<comment type="caution">
    <text evidence="1">The sequence shown here is derived from an EMBL/GenBank/DDBJ whole genome shotgun (WGS) entry which is preliminary data.</text>
</comment>
<dbReference type="OrthoDB" id="328494at2157"/>
<dbReference type="Proteomes" id="UP000011626">
    <property type="component" value="Unassembled WGS sequence"/>
</dbReference>
<dbReference type="EMBL" id="AOIU01000033">
    <property type="protein sequence ID" value="ELZ23643.1"/>
    <property type="molecule type" value="Genomic_DNA"/>
</dbReference>